<dbReference type="GO" id="GO:0039615">
    <property type="term" value="C:T=1 icosahedral viral capsid"/>
    <property type="evidence" value="ECO:0007669"/>
    <property type="project" value="UniProtKB-KW"/>
</dbReference>
<evidence type="ECO:0000256" key="4">
    <source>
        <dbReference type="ARBA" id="ARBA00018091"/>
    </source>
</evidence>
<dbReference type="Proteomes" id="UP000207624">
    <property type="component" value="Segment"/>
</dbReference>
<keyword evidence="20" id="KW-1185">Reference proteome</keyword>
<dbReference type="InterPro" id="IPR000263">
    <property type="entry name" value="GV_A/BR1_coat"/>
</dbReference>
<dbReference type="EMBL" id="JF508490">
    <property type="protein sequence ID" value="AEE92741.1"/>
    <property type="molecule type" value="Genomic_DNA"/>
</dbReference>
<evidence type="ECO:0000256" key="13">
    <source>
        <dbReference type="ARBA" id="ARBA00031336"/>
    </source>
</evidence>
<evidence type="ECO:0000256" key="2">
    <source>
        <dbReference type="ARBA" id="ARBA00004328"/>
    </source>
</evidence>
<evidence type="ECO:0000256" key="7">
    <source>
        <dbReference type="ARBA" id="ARBA00022561"/>
    </source>
</evidence>
<feature type="compositionally biased region" description="Basic and acidic residues" evidence="16">
    <location>
        <begin position="1"/>
        <end position="15"/>
    </location>
</feature>
<comment type="function">
    <text evidence="15">Encapsidates the viral genome into characteristic twinned ('geminate') particles. Plays a role in protection of the genome from degradation, virus acquisition and transmission by insect vectors, infectivity, and systemic movement. The CP of monopartite geminiviruses is absolutely essential for virus movement.</text>
</comment>
<dbReference type="PRINTS" id="PR00226">
    <property type="entry name" value="GEMCOATMSV"/>
</dbReference>
<keyword evidence="6 15" id="KW-1163">Viral penetration into host nucleus</keyword>
<dbReference type="GO" id="GO:0042025">
    <property type="term" value="C:host cell nucleus"/>
    <property type="evidence" value="ECO:0007669"/>
    <property type="project" value="UniProtKB-SubCell"/>
</dbReference>
<dbReference type="GO" id="GO:0043657">
    <property type="term" value="C:host cell"/>
    <property type="evidence" value="ECO:0007669"/>
    <property type="project" value="GOC"/>
</dbReference>
<evidence type="ECO:0000256" key="16">
    <source>
        <dbReference type="SAM" id="MobiDB-lite"/>
    </source>
</evidence>
<dbReference type="GO" id="GO:0005198">
    <property type="term" value="F:structural molecule activity"/>
    <property type="evidence" value="ECO:0007669"/>
    <property type="project" value="InterPro"/>
</dbReference>
<name>F6M062_9GEMI</name>
<dbReference type="GeneID" id="10618420"/>
<evidence type="ECO:0000256" key="14">
    <source>
        <dbReference type="ARBA" id="ARBA00046791"/>
    </source>
</evidence>
<dbReference type="InterPro" id="IPR029053">
    <property type="entry name" value="Viral_coat"/>
</dbReference>
<keyword evidence="7 15" id="KW-0167">Capsid protein</keyword>
<comment type="subunit">
    <text evidence="14 15">Homomultimer. Interacts with the movement protein. Binds to single-stranded and double-stranded viral DNA.</text>
</comment>
<evidence type="ECO:0000256" key="1">
    <source>
        <dbReference type="ARBA" id="ARBA00004147"/>
    </source>
</evidence>
<evidence type="ECO:0000313" key="20">
    <source>
        <dbReference type="Proteomes" id="UP000207624"/>
    </source>
</evidence>
<dbReference type="OrthoDB" id="17486at10239"/>
<dbReference type="PRINTS" id="PR00223">
    <property type="entry name" value="GEMCOATARBR1"/>
</dbReference>
<accession>F6M062</accession>
<dbReference type="GO" id="GO:0046718">
    <property type="term" value="P:symbiont entry into host cell"/>
    <property type="evidence" value="ECO:0007669"/>
    <property type="project" value="UniProtKB-KW"/>
</dbReference>
<reference evidence="18" key="2">
    <citation type="submission" date="2014-07" db="EMBL/GenBank/DDBJ databases">
        <title>Molecular diversity of African moncot-infecting mastrevirus.</title>
        <authorList>
            <person name="Kraberger S."/>
            <person name="Pande D."/>
            <person name="Shepherd D.N."/>
            <person name="Martin D.P."/>
            <person name="Varsani A."/>
        </authorList>
    </citation>
    <scope>NUCLEOTIDE SEQUENCE</scope>
    <source>
        <strain evidence="19">G448</strain>
        <strain evidence="18">G449</strain>
    </source>
</reference>
<dbReference type="Gene3D" id="2.60.120.20">
    <property type="match status" value="1"/>
</dbReference>
<evidence type="ECO:0000256" key="6">
    <source>
        <dbReference type="ARBA" id="ARBA00022524"/>
    </source>
</evidence>
<dbReference type="EMBL" id="KM230032">
    <property type="protein sequence ID" value="AIY33763.1"/>
    <property type="molecule type" value="Genomic_DNA"/>
</dbReference>
<evidence type="ECO:0000256" key="10">
    <source>
        <dbReference type="ARBA" id="ARBA00023125"/>
    </source>
</evidence>
<evidence type="ECO:0000256" key="9">
    <source>
        <dbReference type="ARBA" id="ARBA00022844"/>
    </source>
</evidence>
<dbReference type="GO" id="GO:0003677">
    <property type="term" value="F:DNA binding"/>
    <property type="evidence" value="ECO:0007669"/>
    <property type="project" value="UniProtKB-KW"/>
</dbReference>
<dbReference type="EMBL" id="KM230033">
    <property type="protein sequence ID" value="AIY33768.1"/>
    <property type="molecule type" value="Genomic_DNA"/>
</dbReference>
<evidence type="ECO:0000256" key="3">
    <source>
        <dbReference type="ARBA" id="ARBA00005468"/>
    </source>
</evidence>
<evidence type="ECO:0000256" key="15">
    <source>
        <dbReference type="RuleBase" id="RU363025"/>
    </source>
</evidence>
<dbReference type="KEGG" id="vg:10618420"/>
<dbReference type="InterPro" id="IPR000143">
    <property type="entry name" value="Gemcoat_MSV"/>
</dbReference>
<dbReference type="RefSeq" id="YP_004465363.1">
    <property type="nucleotide sequence ID" value="NC_015553.1"/>
</dbReference>
<proteinExistence type="inferred from homology"/>
<evidence type="ECO:0000256" key="12">
    <source>
        <dbReference type="ARBA" id="ARBA00025657"/>
    </source>
</evidence>
<keyword evidence="10 15" id="KW-0238">DNA-binding</keyword>
<dbReference type="GO" id="GO:0075732">
    <property type="term" value="P:viral penetration into host nucleus"/>
    <property type="evidence" value="ECO:0007669"/>
    <property type="project" value="UniProtKB-KW"/>
</dbReference>
<evidence type="ECO:0000313" key="17">
    <source>
        <dbReference type="EMBL" id="AEE92741.1"/>
    </source>
</evidence>
<evidence type="ECO:0000256" key="8">
    <source>
        <dbReference type="ARBA" id="ARBA00022562"/>
    </source>
</evidence>
<comment type="similarity">
    <text evidence="3 15">Belongs to the geminiviridae capsid protein family.</text>
</comment>
<comment type="function">
    <text evidence="12">Encapsidates the viral genome into characteristic twinned ('geminate') particles. Binds the genomic viral ssDNA and shuttles it into and out of the cell nucleus. Plays a role in protection of the genome from degradation, virus acquisition and transmission by insect vectors, infectivity, and systemic movement. The CP of monopartite geminiviruses is absolutely essential for virus movement.</text>
</comment>
<reference evidence="17 20" key="1">
    <citation type="submission" date="2011-03" db="EMBL/GenBank/DDBJ databases">
        <title>Eragrostis minor streak virus: An Asian streak virus in Africa.</title>
        <authorList>
            <person name="Varsani A."/>
            <person name="Linderme D."/>
            <person name="Lefeuvre P."/>
            <person name="Martin D.P."/>
        </authorList>
    </citation>
    <scope>NUCLEOTIDE SEQUENCE [LARGE SCALE GENOMIC DNA]</scope>
</reference>
<sequence length="253" mass="28728">MVYERKRKDPRRSDESAGSARKRPRAPAGRSMVSAVRRPALQIREYPWQTLTQLPIKITDGVIFMVNTIDPGTGDDQRSKHQTMLYKMSFNCVLWPDETTALIVAPFRVNFWLVYDAAPQGKLPALSDIFSVPYTKWGNTWNVSRTNVHRFVVKRKWHVDYNSSGTAVGKKQSPGSEDFPVKNVVECNKFFEKLRVKTEWLNTTDGTIGSVKKGALYLVANTRQMPAGDAVTTTCTTYMQGSTRLYFKSLGYQ</sequence>
<protein>
    <recommendedName>
        <fullName evidence="4 15">Capsid protein</fullName>
    </recommendedName>
    <alternativeName>
        <fullName evidence="13 15">Coat protein</fullName>
    </alternativeName>
</protein>
<organism evidence="17 20">
    <name type="scientific">Eragrostis minor streak virus</name>
    <dbReference type="NCBI Taxonomy" id="1030595"/>
    <lineage>
        <taxon>Viruses</taxon>
        <taxon>Monodnaviria</taxon>
        <taxon>Shotokuvirae</taxon>
        <taxon>Cressdnaviricota</taxon>
        <taxon>Repensiviricetes</taxon>
        <taxon>Geplafuvirales</taxon>
        <taxon>Geminiviridae</taxon>
        <taxon>Mastrevirus</taxon>
        <taxon>Mastrevirus eragrostisminoris</taxon>
    </lineage>
</organism>
<keyword evidence="5 15" id="KW-1140">T=1 icosahedral capsid protein</keyword>
<comment type="function">
    <text evidence="15">Binds the genomic viral ssDNA and shuttles it into and out of the cell nucleus.</text>
</comment>
<evidence type="ECO:0000256" key="5">
    <source>
        <dbReference type="ARBA" id="ARBA00022431"/>
    </source>
</evidence>
<evidence type="ECO:0000313" key="19">
    <source>
        <dbReference type="EMBL" id="AIY33768.1"/>
    </source>
</evidence>
<comment type="subcellular location">
    <subcellularLocation>
        <location evidence="1 15">Host nucleus</location>
    </subcellularLocation>
    <subcellularLocation>
        <location evidence="2 15">Virion</location>
    </subcellularLocation>
</comment>
<dbReference type="Pfam" id="PF00844">
    <property type="entry name" value="Gemini_coat"/>
    <property type="match status" value="1"/>
</dbReference>
<keyword evidence="8 15" id="KW-1048">Host nucleus</keyword>
<keyword evidence="11 15" id="KW-1160">Virus entry into host cell</keyword>
<evidence type="ECO:0000313" key="18">
    <source>
        <dbReference type="EMBL" id="AIY33763.1"/>
    </source>
</evidence>
<keyword evidence="9 15" id="KW-0946">Virion</keyword>
<evidence type="ECO:0000256" key="11">
    <source>
        <dbReference type="ARBA" id="ARBA00023296"/>
    </source>
</evidence>
<feature type="region of interest" description="Disordered" evidence="16">
    <location>
        <begin position="1"/>
        <end position="31"/>
    </location>
</feature>